<dbReference type="PROSITE" id="PS50086">
    <property type="entry name" value="TBC_RABGAP"/>
    <property type="match status" value="1"/>
</dbReference>
<keyword evidence="1" id="KW-0343">GTPase activation</keyword>
<dbReference type="InterPro" id="IPR045913">
    <property type="entry name" value="TBC20/Gyp8-like"/>
</dbReference>
<organism evidence="3 4">
    <name type="scientific">Bifiguratus adelaidae</name>
    <dbReference type="NCBI Taxonomy" id="1938954"/>
    <lineage>
        <taxon>Eukaryota</taxon>
        <taxon>Fungi</taxon>
        <taxon>Fungi incertae sedis</taxon>
        <taxon>Mucoromycota</taxon>
        <taxon>Mucoromycotina</taxon>
        <taxon>Endogonomycetes</taxon>
        <taxon>Endogonales</taxon>
        <taxon>Endogonales incertae sedis</taxon>
        <taxon>Bifiguratus</taxon>
    </lineage>
</organism>
<dbReference type="Gene3D" id="1.10.8.1310">
    <property type="match status" value="1"/>
</dbReference>
<dbReference type="GO" id="GO:0005096">
    <property type="term" value="F:GTPase activator activity"/>
    <property type="evidence" value="ECO:0007669"/>
    <property type="project" value="UniProtKB-KW"/>
</dbReference>
<sequence>MSALRQRRGVRKGEQGNVKKAKLIHEACEIGDVDELTHLARTRGGLLNDGLRRKAWPILLHCVRVPRSQVATATENQLDESQVHMDVIRSLGHLPEDFRAQKQQELKEVVLEVLRRHPQLHYFQGFHDVCAVFLKVLGRRRGVTALEHVALFFLR</sequence>
<dbReference type="InterPro" id="IPR000195">
    <property type="entry name" value="Rab-GAP-TBC_dom"/>
</dbReference>
<evidence type="ECO:0000256" key="1">
    <source>
        <dbReference type="ARBA" id="ARBA00022468"/>
    </source>
</evidence>
<proteinExistence type="predicted"/>
<dbReference type="SUPFAM" id="SSF47923">
    <property type="entry name" value="Ypt/Rab-GAP domain of gyp1p"/>
    <property type="match status" value="1"/>
</dbReference>
<protein>
    <recommendedName>
        <fullName evidence="2">Rab-GAP TBC domain-containing protein</fullName>
    </recommendedName>
</protein>
<feature type="domain" description="Rab-GAP TBC" evidence="2">
    <location>
        <begin position="46"/>
        <end position="155"/>
    </location>
</feature>
<dbReference type="OrthoDB" id="206700at2759"/>
<dbReference type="EMBL" id="MVBO01000142">
    <property type="protein sequence ID" value="OZJ02572.1"/>
    <property type="molecule type" value="Genomic_DNA"/>
</dbReference>
<dbReference type="FunFam" id="1.10.8.1310:FF:000005">
    <property type="entry name" value="GTPase-activating protein gyp10"/>
    <property type="match status" value="1"/>
</dbReference>
<dbReference type="Proteomes" id="UP000242875">
    <property type="component" value="Unassembled WGS sequence"/>
</dbReference>
<dbReference type="PANTHER" id="PTHR20913:SF7">
    <property type="entry name" value="RE60063P"/>
    <property type="match status" value="1"/>
</dbReference>
<name>A0A261XW39_9FUNG</name>
<reference evidence="3 4" key="1">
    <citation type="journal article" date="2017" name="Mycologia">
        <title>Bifiguratus adelaidae, gen. et sp. nov., a new member of Mucoromycotina in endophytic and soil-dwelling habitats.</title>
        <authorList>
            <person name="Torres-Cruz T.J."/>
            <person name="Billingsley Tobias T.L."/>
            <person name="Almatruk M."/>
            <person name="Hesse C."/>
            <person name="Kuske C.R."/>
            <person name="Desiro A."/>
            <person name="Benucci G.M."/>
            <person name="Bonito G."/>
            <person name="Stajich J.E."/>
            <person name="Dunlap C."/>
            <person name="Arnold A.E."/>
            <person name="Porras-Alfaro A."/>
        </authorList>
    </citation>
    <scope>NUCLEOTIDE SEQUENCE [LARGE SCALE GENOMIC DNA]</scope>
    <source>
        <strain evidence="3 4">AZ0501</strain>
    </source>
</reference>
<dbReference type="GO" id="GO:0006888">
    <property type="term" value="P:endoplasmic reticulum to Golgi vesicle-mediated transport"/>
    <property type="evidence" value="ECO:0007669"/>
    <property type="project" value="TreeGrafter"/>
</dbReference>
<dbReference type="Pfam" id="PF00566">
    <property type="entry name" value="RabGAP-TBC"/>
    <property type="match status" value="1"/>
</dbReference>
<accession>A0A261XW39</accession>
<evidence type="ECO:0000313" key="4">
    <source>
        <dbReference type="Proteomes" id="UP000242875"/>
    </source>
</evidence>
<comment type="caution">
    <text evidence="3">The sequence shown here is derived from an EMBL/GenBank/DDBJ whole genome shotgun (WGS) entry which is preliminary data.</text>
</comment>
<dbReference type="GO" id="GO:0005789">
    <property type="term" value="C:endoplasmic reticulum membrane"/>
    <property type="evidence" value="ECO:0007669"/>
    <property type="project" value="TreeGrafter"/>
</dbReference>
<dbReference type="PANTHER" id="PTHR20913">
    <property type="entry name" value="TBC1 DOMAIN FAMILY MEMBER 20/GTPASE"/>
    <property type="match status" value="1"/>
</dbReference>
<dbReference type="InterPro" id="IPR035969">
    <property type="entry name" value="Rab-GAP_TBC_sf"/>
</dbReference>
<dbReference type="AlphaFoldDB" id="A0A261XW39"/>
<evidence type="ECO:0000313" key="3">
    <source>
        <dbReference type="EMBL" id="OZJ02572.1"/>
    </source>
</evidence>
<keyword evidence="4" id="KW-1185">Reference proteome</keyword>
<evidence type="ECO:0000259" key="2">
    <source>
        <dbReference type="PROSITE" id="PS50086"/>
    </source>
</evidence>
<gene>
    <name evidence="3" type="ORF">BZG36_04195</name>
</gene>